<dbReference type="SMART" id="SM00052">
    <property type="entry name" value="EAL"/>
    <property type="match status" value="1"/>
</dbReference>
<evidence type="ECO:0000313" key="5">
    <source>
        <dbReference type="Proteomes" id="UP000274033"/>
    </source>
</evidence>
<dbReference type="Gene3D" id="3.20.20.450">
    <property type="entry name" value="EAL domain"/>
    <property type="match status" value="1"/>
</dbReference>
<dbReference type="InterPro" id="IPR000160">
    <property type="entry name" value="GGDEF_dom"/>
</dbReference>
<dbReference type="InterPro" id="IPR035919">
    <property type="entry name" value="EAL_sf"/>
</dbReference>
<feature type="domain" description="EAL" evidence="2">
    <location>
        <begin position="573"/>
        <end position="828"/>
    </location>
</feature>
<dbReference type="Gene3D" id="2.40.10.220">
    <property type="entry name" value="predicted glycosyltransferase like domains"/>
    <property type="match status" value="1"/>
</dbReference>
<dbReference type="NCBIfam" id="TIGR00254">
    <property type="entry name" value="GGDEF"/>
    <property type="match status" value="1"/>
</dbReference>
<accession>A0A3N9U710</accession>
<evidence type="ECO:0000259" key="2">
    <source>
        <dbReference type="PROSITE" id="PS50883"/>
    </source>
</evidence>
<dbReference type="Pfam" id="PF08448">
    <property type="entry name" value="PAS_4"/>
    <property type="match status" value="1"/>
</dbReference>
<dbReference type="InterPro" id="IPR013656">
    <property type="entry name" value="PAS_4"/>
</dbReference>
<dbReference type="InterPro" id="IPR000700">
    <property type="entry name" value="PAS-assoc_C"/>
</dbReference>
<dbReference type="CDD" id="cd01948">
    <property type="entry name" value="EAL"/>
    <property type="match status" value="1"/>
</dbReference>
<organism evidence="4 5">
    <name type="scientific">Lysinibacillus composti</name>
    <dbReference type="NCBI Taxonomy" id="720633"/>
    <lineage>
        <taxon>Bacteria</taxon>
        <taxon>Bacillati</taxon>
        <taxon>Bacillota</taxon>
        <taxon>Bacilli</taxon>
        <taxon>Bacillales</taxon>
        <taxon>Bacillaceae</taxon>
        <taxon>Lysinibacillus</taxon>
    </lineage>
</organism>
<dbReference type="Pfam" id="PF08447">
    <property type="entry name" value="PAS_3"/>
    <property type="match status" value="2"/>
</dbReference>
<dbReference type="Pfam" id="PF07238">
    <property type="entry name" value="PilZ"/>
    <property type="match status" value="1"/>
</dbReference>
<dbReference type="PANTHER" id="PTHR44757">
    <property type="entry name" value="DIGUANYLATE CYCLASE DGCP"/>
    <property type="match status" value="1"/>
</dbReference>
<dbReference type="InterPro" id="IPR001610">
    <property type="entry name" value="PAC"/>
</dbReference>
<dbReference type="RefSeq" id="WP_124766764.1">
    <property type="nucleotide sequence ID" value="NZ_JAFBDY010000028.1"/>
</dbReference>
<dbReference type="Pfam" id="PF00563">
    <property type="entry name" value="EAL"/>
    <property type="match status" value="1"/>
</dbReference>
<dbReference type="InterPro" id="IPR013655">
    <property type="entry name" value="PAS_fold_3"/>
</dbReference>
<dbReference type="SMART" id="SM00267">
    <property type="entry name" value="GGDEF"/>
    <property type="match status" value="1"/>
</dbReference>
<dbReference type="GO" id="GO:0035438">
    <property type="term" value="F:cyclic-di-GMP binding"/>
    <property type="evidence" value="ECO:0007669"/>
    <property type="project" value="InterPro"/>
</dbReference>
<comment type="caution">
    <text evidence="4">The sequence shown here is derived from an EMBL/GenBank/DDBJ whole genome shotgun (WGS) entry which is preliminary data.</text>
</comment>
<dbReference type="InterPro" id="IPR001633">
    <property type="entry name" value="EAL_dom"/>
</dbReference>
<dbReference type="AlphaFoldDB" id="A0A3N9U710"/>
<name>A0A3N9U710_9BACI</name>
<dbReference type="SUPFAM" id="SSF55073">
    <property type="entry name" value="Nucleotide cyclase"/>
    <property type="match status" value="1"/>
</dbReference>
<feature type="domain" description="PAC" evidence="1">
    <location>
        <begin position="223"/>
        <end position="275"/>
    </location>
</feature>
<dbReference type="PROSITE" id="PS50887">
    <property type="entry name" value="GGDEF"/>
    <property type="match status" value="1"/>
</dbReference>
<dbReference type="OrthoDB" id="9759607at2"/>
<dbReference type="InterPro" id="IPR052155">
    <property type="entry name" value="Biofilm_reg_signaling"/>
</dbReference>
<dbReference type="InterPro" id="IPR035965">
    <property type="entry name" value="PAS-like_dom_sf"/>
</dbReference>
<dbReference type="Gene3D" id="3.30.70.270">
    <property type="match status" value="1"/>
</dbReference>
<dbReference type="CDD" id="cd00130">
    <property type="entry name" value="PAS"/>
    <property type="match status" value="1"/>
</dbReference>
<feature type="domain" description="PAC" evidence="1">
    <location>
        <begin position="351"/>
        <end position="403"/>
    </location>
</feature>
<dbReference type="Pfam" id="PF00990">
    <property type="entry name" value="GGDEF"/>
    <property type="match status" value="1"/>
</dbReference>
<dbReference type="EMBL" id="RRCT01000027">
    <property type="protein sequence ID" value="RQW72350.1"/>
    <property type="molecule type" value="Genomic_DNA"/>
</dbReference>
<keyword evidence="5" id="KW-1185">Reference proteome</keyword>
<dbReference type="NCBIfam" id="TIGR00229">
    <property type="entry name" value="sensory_box"/>
    <property type="match status" value="2"/>
</dbReference>
<dbReference type="InterPro" id="IPR000014">
    <property type="entry name" value="PAS"/>
</dbReference>
<dbReference type="Gene3D" id="3.30.450.20">
    <property type="entry name" value="PAS domain"/>
    <property type="match status" value="3"/>
</dbReference>
<feature type="domain" description="GGDEF" evidence="3">
    <location>
        <begin position="431"/>
        <end position="564"/>
    </location>
</feature>
<dbReference type="SMART" id="SM00091">
    <property type="entry name" value="PAS"/>
    <property type="match status" value="2"/>
</dbReference>
<dbReference type="SMART" id="SM00086">
    <property type="entry name" value="PAC"/>
    <property type="match status" value="2"/>
</dbReference>
<proteinExistence type="predicted"/>
<dbReference type="InterPro" id="IPR029787">
    <property type="entry name" value="Nucleotide_cyclase"/>
</dbReference>
<evidence type="ECO:0000259" key="1">
    <source>
        <dbReference type="PROSITE" id="PS50113"/>
    </source>
</evidence>
<protein>
    <submittedName>
        <fullName evidence="4">EAL domain-containing protein</fullName>
    </submittedName>
</protein>
<dbReference type="CDD" id="cd01949">
    <property type="entry name" value="GGDEF"/>
    <property type="match status" value="1"/>
</dbReference>
<sequence length="966" mass="112734">MRWNEIRINIINQFLRKRNDIGNQQFFSEYAKVTTYFPKIVIVCSTDRQIISINNETELVKLLGYTPKQTTDFKKLFSNEVNQMLTTAFNHALEGREESHEIQLNRIDGKTSFLSVTFAPIIQNKGVHRVYIIVHNITEQVELKNLAYLREKHLNYAQQIAKVGSWEYLIKEDQLFYSEYFYDLFGLEHTRHYTMDKLFKLVHPEDYERSYKFVKEAYKGKNFRNEFRIFHGKTNELRYIKVEAEVLHQNENPYKLIGVVKDFTNEKLLENALTEAIENYEYIFDNLSAGIWMRDYINGNFKFASKGLETILEVPINTLYSNSNIWKEMIHPEDKAEVTQNIGRIAMGESIQMLYRLICPSRKTKWLLEQVVPRQNAKGEIYQIFGLVSDVTKEIESQERLTYLAQYDELTGLPNLSSLNKKLDDCCKTKEAFAVLHLDIDRFHLINDSLGYHIGDEALKIITNRLKEMVPHEGYLARLNSNDFIMIIPIEGNEKVVFELADQIMEVIAQPFVVQDYEMNLSTSIGIAFYPIDGSQTLALLESAHSALYQAKRHGKNNYQPYSNSKGSTTLRKYILDRDMRMAINRQEFEVYLQPQIETQKYSIKGAEALIRWNHRELGMISPGDFIPLAEENHMIIQITDWIIEKVCSLFKDWKERGIPIFPISINVPPIRFMKYGLVDYMAKMIREYDISPEYIEFEITEGSLLRSESSVIETLHALRKLGVKIAIDDFGTGYSSLESLRKFKPDTIKIDQIFIKNIHKDNSVDQGIISSILYLGKLLGVKIIAEGVEKNEHLTFLQQNECLYIQGYLFSMPVPIKEYEKMLQEKVLKQDKKLKLKDLINEKRKHFRFELPHPVIGQMIISGVNNERVNTSSIPILLENISLGGIKFSTNYKIPVNSNINYKFEFNLCDIKVEASGDLRWFEEKCSDTYCYGVKFHMNHSIEKRIETIIRRLPVLRKGHETSFQ</sequence>
<dbReference type="PROSITE" id="PS50113">
    <property type="entry name" value="PAC"/>
    <property type="match status" value="2"/>
</dbReference>
<dbReference type="InterPro" id="IPR009875">
    <property type="entry name" value="PilZ_domain"/>
</dbReference>
<dbReference type="SUPFAM" id="SSF55785">
    <property type="entry name" value="PYP-like sensor domain (PAS domain)"/>
    <property type="match status" value="3"/>
</dbReference>
<dbReference type="PANTHER" id="PTHR44757:SF2">
    <property type="entry name" value="BIOFILM ARCHITECTURE MAINTENANCE PROTEIN MBAA"/>
    <property type="match status" value="1"/>
</dbReference>
<reference evidence="4 5" key="1">
    <citation type="journal article" date="2013" name="J. Microbiol.">
        <title>Lysinibacillus chungkukjangi sp. nov., isolated from Chungkukjang, Korean fermented soybean food.</title>
        <authorList>
            <person name="Kim S.J."/>
            <person name="Jang Y.H."/>
            <person name="Hamada M."/>
            <person name="Ahn J.H."/>
            <person name="Weon H.Y."/>
            <person name="Suzuki K."/>
            <person name="Whang K.S."/>
            <person name="Kwon S.W."/>
        </authorList>
    </citation>
    <scope>NUCLEOTIDE SEQUENCE [LARGE SCALE GENOMIC DNA]</scope>
    <source>
        <strain evidence="4 5">MCCC 1A12701</strain>
    </source>
</reference>
<dbReference type="InterPro" id="IPR043128">
    <property type="entry name" value="Rev_trsase/Diguanyl_cyclase"/>
</dbReference>
<dbReference type="SUPFAM" id="SSF141868">
    <property type="entry name" value="EAL domain-like"/>
    <property type="match status" value="1"/>
</dbReference>
<dbReference type="Proteomes" id="UP000274033">
    <property type="component" value="Unassembled WGS sequence"/>
</dbReference>
<gene>
    <name evidence="4" type="ORF">EBB45_18190</name>
</gene>
<dbReference type="PROSITE" id="PS50883">
    <property type="entry name" value="EAL"/>
    <property type="match status" value="1"/>
</dbReference>
<evidence type="ECO:0000313" key="4">
    <source>
        <dbReference type="EMBL" id="RQW72350.1"/>
    </source>
</evidence>
<evidence type="ECO:0000259" key="3">
    <source>
        <dbReference type="PROSITE" id="PS50887"/>
    </source>
</evidence>